<dbReference type="AlphaFoldDB" id="A0A3P3FE63"/>
<sequence length="114" mass="12192">MQQVVALAASQPIFLNLPAPDTEVMSNVLWGRFEDVFTPAFWAAQAWMDPSHADGNFSLGRSLAEELAACLLGGHGAPAEVGLAASNVSRLISVSTVPPYLMQQQSSFCLDRSL</sequence>
<proteinExistence type="predicted"/>
<evidence type="ECO:0000313" key="1">
    <source>
        <dbReference type="EMBL" id="RRH96905.1"/>
    </source>
</evidence>
<dbReference type="OrthoDB" id="12078at2"/>
<gene>
    <name evidence="1" type="ORF">EH240_21680</name>
</gene>
<reference evidence="1 2" key="1">
    <citation type="submission" date="2018-11" db="EMBL/GenBank/DDBJ databases">
        <title>the genome of Mesorhizobium tamadayense DSM 28320.</title>
        <authorList>
            <person name="Gao J."/>
        </authorList>
    </citation>
    <scope>NUCLEOTIDE SEQUENCE [LARGE SCALE GENOMIC DNA]</scope>
    <source>
        <strain evidence="1 2">DSM 28320</strain>
    </source>
</reference>
<name>A0A3P3FE63_9HYPH</name>
<evidence type="ECO:0000313" key="2">
    <source>
        <dbReference type="Proteomes" id="UP000273786"/>
    </source>
</evidence>
<accession>A0A3P3FE63</accession>
<protein>
    <submittedName>
        <fullName evidence="1">Uncharacterized protein</fullName>
    </submittedName>
</protein>
<keyword evidence="2" id="KW-1185">Reference proteome</keyword>
<organism evidence="1 2">
    <name type="scientific">Mesorhizobium tamadayense</name>
    <dbReference type="NCBI Taxonomy" id="425306"/>
    <lineage>
        <taxon>Bacteria</taxon>
        <taxon>Pseudomonadati</taxon>
        <taxon>Pseudomonadota</taxon>
        <taxon>Alphaproteobacteria</taxon>
        <taxon>Hyphomicrobiales</taxon>
        <taxon>Phyllobacteriaceae</taxon>
        <taxon>Mesorhizobium</taxon>
    </lineage>
</organism>
<comment type="caution">
    <text evidence="1">The sequence shown here is derived from an EMBL/GenBank/DDBJ whole genome shotgun (WGS) entry which is preliminary data.</text>
</comment>
<dbReference type="EMBL" id="RQXT01000029">
    <property type="protein sequence ID" value="RRH96905.1"/>
    <property type="molecule type" value="Genomic_DNA"/>
</dbReference>
<dbReference type="RefSeq" id="WP_125002429.1">
    <property type="nucleotide sequence ID" value="NZ_RQXT01000029.1"/>
</dbReference>
<dbReference type="Proteomes" id="UP000273786">
    <property type="component" value="Unassembled WGS sequence"/>
</dbReference>